<keyword evidence="5" id="KW-1185">Reference proteome</keyword>
<keyword evidence="4" id="KW-0966">Cell projection</keyword>
<protein>
    <submittedName>
        <fullName evidence="4">Flagellar hook capping protein</fullName>
    </submittedName>
</protein>
<dbReference type="Pfam" id="PF03963">
    <property type="entry name" value="FlgD"/>
    <property type="match status" value="1"/>
</dbReference>
<dbReference type="GO" id="GO:0044781">
    <property type="term" value="P:bacterial-type flagellum organization"/>
    <property type="evidence" value="ECO:0007669"/>
    <property type="project" value="UniProtKB-KW"/>
</dbReference>
<dbReference type="EMBL" id="CP002780">
    <property type="protein sequence ID" value="AEG59518.1"/>
    <property type="molecule type" value="Genomic_DNA"/>
</dbReference>
<evidence type="ECO:0000256" key="1">
    <source>
        <dbReference type="ARBA" id="ARBA00010577"/>
    </source>
</evidence>
<evidence type="ECO:0000313" key="5">
    <source>
        <dbReference type="Proteomes" id="UP000009234"/>
    </source>
</evidence>
<accession>F6DNS3</accession>
<keyword evidence="2" id="KW-1005">Bacterial flagellum biogenesis</keyword>
<dbReference type="STRING" id="696281.Desru_1244"/>
<name>F6DNS3_DESRL</name>
<dbReference type="RefSeq" id="WP_013841289.1">
    <property type="nucleotide sequence ID" value="NC_015589.1"/>
</dbReference>
<gene>
    <name evidence="4" type="ordered locus">Desru_1244</name>
</gene>
<dbReference type="Proteomes" id="UP000009234">
    <property type="component" value="Chromosome"/>
</dbReference>
<evidence type="ECO:0000313" key="4">
    <source>
        <dbReference type="EMBL" id="AEG59518.1"/>
    </source>
</evidence>
<comment type="similarity">
    <text evidence="1">Belongs to the FlgD family.</text>
</comment>
<feature type="region of interest" description="Disordered" evidence="3">
    <location>
        <begin position="137"/>
        <end position="165"/>
    </location>
</feature>
<evidence type="ECO:0000256" key="2">
    <source>
        <dbReference type="ARBA" id="ARBA00022795"/>
    </source>
</evidence>
<reference evidence="5" key="1">
    <citation type="submission" date="2011-05" db="EMBL/GenBank/DDBJ databases">
        <title>Complete sequence of Desulfotomaculum ruminis DSM 2154.</title>
        <authorList>
            <person name="Lucas S."/>
            <person name="Copeland A."/>
            <person name="Lapidus A."/>
            <person name="Cheng J.-F."/>
            <person name="Goodwin L."/>
            <person name="Pitluck S."/>
            <person name="Lu M."/>
            <person name="Detter J.C."/>
            <person name="Han C."/>
            <person name="Tapia R."/>
            <person name="Land M."/>
            <person name="Hauser L."/>
            <person name="Kyrpides N."/>
            <person name="Ivanova N."/>
            <person name="Mikhailova N."/>
            <person name="Pagani I."/>
            <person name="Stams A.J.M."/>
            <person name="Plugge C.M."/>
            <person name="Muyzer G."/>
            <person name="Kuever J."/>
            <person name="Parshina S.N."/>
            <person name="Ivanova A.E."/>
            <person name="Nazina T.N."/>
            <person name="Brambilla E."/>
            <person name="Spring S."/>
            <person name="Klenk H.-P."/>
            <person name="Woyke T."/>
        </authorList>
    </citation>
    <scope>NUCLEOTIDE SEQUENCE [LARGE SCALE GENOMIC DNA]</scope>
    <source>
        <strain evidence="5">ATCC 23193 / DSM 2154 / NCIB 8452 / DL</strain>
    </source>
</reference>
<reference evidence="4 5" key="2">
    <citation type="journal article" date="2012" name="Stand. Genomic Sci.">
        <title>Complete genome sequence of the sulfate-reducing firmicute Desulfotomaculum ruminis type strain (DL(T)).</title>
        <authorList>
            <person name="Spring S."/>
            <person name="Visser M."/>
            <person name="Lu M."/>
            <person name="Copeland A."/>
            <person name="Lapidus A."/>
            <person name="Lucas S."/>
            <person name="Cheng J.F."/>
            <person name="Han C."/>
            <person name="Tapia R."/>
            <person name="Goodwin L.A."/>
            <person name="Pitluck S."/>
            <person name="Ivanova N."/>
            <person name="Land M."/>
            <person name="Hauser L."/>
            <person name="Larimer F."/>
            <person name="Rohde M."/>
            <person name="Goker M."/>
            <person name="Detter J.C."/>
            <person name="Kyrpides N.C."/>
            <person name="Woyke T."/>
            <person name="Schaap P.J."/>
            <person name="Plugge C.M."/>
            <person name="Muyzer G."/>
            <person name="Kuever J."/>
            <person name="Pereira I.A."/>
            <person name="Parshina S.N."/>
            <person name="Bernier-Latmani R."/>
            <person name="Stams A.J."/>
            <person name="Klenk H.P."/>
        </authorList>
    </citation>
    <scope>NUCLEOTIDE SEQUENCE [LARGE SCALE GENOMIC DNA]</scope>
    <source>
        <strain evidence="5">ATCC 23193 / DSM 2154 / NCIB 8452 / DL</strain>
    </source>
</reference>
<keyword evidence="4" id="KW-0969">Cilium</keyword>
<proteinExistence type="inferred from homology"/>
<dbReference type="KEGG" id="dru:Desru_1244"/>
<dbReference type="OrthoDB" id="280334at2"/>
<feature type="compositionally biased region" description="Polar residues" evidence="3">
    <location>
        <begin position="148"/>
        <end position="165"/>
    </location>
</feature>
<organism evidence="4 5">
    <name type="scientific">Desulforamulus ruminis (strain ATCC 23193 / DSM 2154 / NCIMB 8452 / DL)</name>
    <name type="common">Desulfotomaculum ruminis</name>
    <dbReference type="NCBI Taxonomy" id="696281"/>
    <lineage>
        <taxon>Bacteria</taxon>
        <taxon>Bacillati</taxon>
        <taxon>Bacillota</taxon>
        <taxon>Clostridia</taxon>
        <taxon>Eubacteriales</taxon>
        <taxon>Peptococcaceae</taxon>
        <taxon>Desulforamulus</taxon>
    </lineage>
</organism>
<evidence type="ECO:0000256" key="3">
    <source>
        <dbReference type="SAM" id="MobiDB-lite"/>
    </source>
</evidence>
<dbReference type="AlphaFoldDB" id="F6DNS3"/>
<dbReference type="InterPro" id="IPR005648">
    <property type="entry name" value="FlgD"/>
</dbReference>
<sequence length="165" mass="18365">MAVNATGSSNSDYYYENRPQRQPVQNLDKDAFLQLMVQQLKYQDPTSPMDTNQFVEQMATFTTLEQLTNLNTNFERMYSLQMLSYGSSLIGNKVTLLNGEETIEGTVERVTMGSDGIKLVLDNGKTYYLEQVMAVERGEADGSKEPDTSTGDNLNQQDDGSSGTT</sequence>
<dbReference type="eggNOG" id="COG1843">
    <property type="taxonomic scope" value="Bacteria"/>
</dbReference>
<keyword evidence="4" id="KW-0282">Flagellum</keyword>
<dbReference type="HOGENOM" id="CLU_047535_1_2_9"/>
<feature type="compositionally biased region" description="Basic and acidic residues" evidence="3">
    <location>
        <begin position="137"/>
        <end position="147"/>
    </location>
</feature>